<dbReference type="PANTHER" id="PTHR24255:SF28">
    <property type="entry name" value="ST14 TRANSMEMBRANE SERINE PROTEASE MATRIPTASE B"/>
    <property type="match status" value="1"/>
</dbReference>
<feature type="transmembrane region" description="Helical" evidence="6">
    <location>
        <begin position="12"/>
        <end position="33"/>
    </location>
</feature>
<keyword evidence="6" id="KW-0472">Membrane</keyword>
<dbReference type="FunFam" id="2.60.120.290:FF:000005">
    <property type="entry name" value="Procollagen C-endopeptidase enhancer 1"/>
    <property type="match status" value="2"/>
</dbReference>
<dbReference type="PROSITE" id="PS50240">
    <property type="entry name" value="TRYPSIN_DOM"/>
    <property type="match status" value="1"/>
</dbReference>
<feature type="domain" description="CUB" evidence="7">
    <location>
        <begin position="675"/>
        <end position="795"/>
    </location>
</feature>
<dbReference type="Pfam" id="PF00431">
    <property type="entry name" value="CUB"/>
    <property type="match status" value="5"/>
</dbReference>
<evidence type="ECO:0000256" key="1">
    <source>
        <dbReference type="ARBA" id="ARBA00022659"/>
    </source>
</evidence>
<evidence type="ECO:0000313" key="10">
    <source>
        <dbReference type="Proteomes" id="UP000261580"/>
    </source>
</evidence>
<keyword evidence="10" id="KW-1185">Reference proteome</keyword>
<dbReference type="GO" id="GO:0004252">
    <property type="term" value="F:serine-type endopeptidase activity"/>
    <property type="evidence" value="ECO:0007669"/>
    <property type="project" value="InterPro"/>
</dbReference>
<dbReference type="STRING" id="32507.ENSNBRP00000013527"/>
<dbReference type="Ensembl" id="ENSNBRT00000013901.1">
    <property type="protein sequence ID" value="ENSNBRP00000013527.1"/>
    <property type="gene ID" value="ENSNBRG00000010128.1"/>
</dbReference>
<dbReference type="GO" id="GO:0005615">
    <property type="term" value="C:extracellular space"/>
    <property type="evidence" value="ECO:0007669"/>
    <property type="project" value="TreeGrafter"/>
</dbReference>
<dbReference type="InterPro" id="IPR009003">
    <property type="entry name" value="Peptidase_S1_PA"/>
</dbReference>
<dbReference type="PANTHER" id="PTHR24255">
    <property type="entry name" value="COMPLEMENT COMPONENT 1, S SUBCOMPONENT-RELATED"/>
    <property type="match status" value="1"/>
</dbReference>
<keyword evidence="1" id="KW-0768">Sushi</keyword>
<dbReference type="SMART" id="SM00042">
    <property type="entry name" value="CUB"/>
    <property type="match status" value="5"/>
</dbReference>
<evidence type="ECO:0000256" key="4">
    <source>
        <dbReference type="PROSITE-ProRule" id="PRU00059"/>
    </source>
</evidence>
<dbReference type="PRINTS" id="PR00722">
    <property type="entry name" value="CHYMOTRYPSIN"/>
</dbReference>
<dbReference type="Gene3D" id="2.40.10.10">
    <property type="entry name" value="Trypsin-like serine proteases"/>
    <property type="match status" value="1"/>
</dbReference>
<dbReference type="Bgee" id="ENSNBRG00000010128">
    <property type="expression patterns" value="Expressed in testis and 1 other cell type or tissue"/>
</dbReference>
<reference evidence="9" key="2">
    <citation type="submission" date="2025-09" db="UniProtKB">
        <authorList>
            <consortium name="Ensembl"/>
        </authorList>
    </citation>
    <scope>IDENTIFICATION</scope>
</reference>
<dbReference type="FunFam" id="2.40.10.10:FF:000165">
    <property type="entry name" value="Trypsin-like serine protease"/>
    <property type="match status" value="1"/>
</dbReference>
<keyword evidence="5" id="KW-0720">Serine protease</keyword>
<proteinExistence type="predicted"/>
<dbReference type="InterPro" id="IPR018114">
    <property type="entry name" value="TRYPSIN_HIS"/>
</dbReference>
<dbReference type="AlphaFoldDB" id="A0A3Q4HAE6"/>
<keyword evidence="5" id="KW-0378">Hydrolase</keyword>
<dbReference type="InterPro" id="IPR043504">
    <property type="entry name" value="Peptidase_S1_PA_chymotrypsin"/>
</dbReference>
<dbReference type="InterPro" id="IPR035914">
    <property type="entry name" value="Sperma_CUB_dom_sf"/>
</dbReference>
<dbReference type="CDD" id="cd00190">
    <property type="entry name" value="Tryp_SPc"/>
    <property type="match status" value="1"/>
</dbReference>
<dbReference type="GeneTree" id="ENSGT01030000234528"/>
<dbReference type="InterPro" id="IPR000859">
    <property type="entry name" value="CUB_dom"/>
</dbReference>
<dbReference type="GO" id="GO:0006508">
    <property type="term" value="P:proteolysis"/>
    <property type="evidence" value="ECO:0007669"/>
    <property type="project" value="UniProtKB-KW"/>
</dbReference>
<dbReference type="InterPro" id="IPR001254">
    <property type="entry name" value="Trypsin_dom"/>
</dbReference>
<evidence type="ECO:0000256" key="6">
    <source>
        <dbReference type="SAM" id="Phobius"/>
    </source>
</evidence>
<dbReference type="InterPro" id="IPR033116">
    <property type="entry name" value="TRYPSIN_SER"/>
</dbReference>
<feature type="domain" description="CUB" evidence="7">
    <location>
        <begin position="43"/>
        <end position="153"/>
    </location>
</feature>
<accession>A0A3Q4HAE6</accession>
<reference evidence="9" key="1">
    <citation type="submission" date="2025-08" db="UniProtKB">
        <authorList>
            <consortium name="Ensembl"/>
        </authorList>
    </citation>
    <scope>IDENTIFICATION</scope>
</reference>
<dbReference type="PROSITE" id="PS00135">
    <property type="entry name" value="TRYPSIN_SER"/>
    <property type="match status" value="1"/>
</dbReference>
<evidence type="ECO:0000259" key="8">
    <source>
        <dbReference type="PROSITE" id="PS50240"/>
    </source>
</evidence>
<dbReference type="CDD" id="cd00041">
    <property type="entry name" value="CUB"/>
    <property type="match status" value="4"/>
</dbReference>
<keyword evidence="6" id="KW-1133">Transmembrane helix</keyword>
<dbReference type="Pfam" id="PF00089">
    <property type="entry name" value="Trypsin"/>
    <property type="match status" value="1"/>
</dbReference>
<name>A0A3Q4HAE6_NEOBR</name>
<dbReference type="InterPro" id="IPR001314">
    <property type="entry name" value="Peptidase_S1A"/>
</dbReference>
<feature type="domain" description="CUB" evidence="7">
    <location>
        <begin position="183"/>
        <end position="294"/>
    </location>
</feature>
<dbReference type="SMART" id="SM00020">
    <property type="entry name" value="Tryp_SPc"/>
    <property type="match status" value="1"/>
</dbReference>
<evidence type="ECO:0000259" key="7">
    <source>
        <dbReference type="PROSITE" id="PS01180"/>
    </source>
</evidence>
<keyword evidence="2" id="KW-0732">Signal</keyword>
<keyword evidence="6" id="KW-0812">Transmembrane</keyword>
<keyword evidence="3" id="KW-1015">Disulfide bond</keyword>
<dbReference type="PROSITE" id="PS00134">
    <property type="entry name" value="TRYPSIN_HIS"/>
    <property type="match status" value="1"/>
</dbReference>
<evidence type="ECO:0000256" key="5">
    <source>
        <dbReference type="RuleBase" id="RU363034"/>
    </source>
</evidence>
<feature type="domain" description="CUB" evidence="7">
    <location>
        <begin position="313"/>
        <end position="371"/>
    </location>
</feature>
<dbReference type="SUPFAM" id="SSF49854">
    <property type="entry name" value="Spermadhesin, CUB domain"/>
    <property type="match status" value="5"/>
</dbReference>
<feature type="domain" description="CUB" evidence="7">
    <location>
        <begin position="793"/>
        <end position="852"/>
    </location>
</feature>
<evidence type="ECO:0000313" key="9">
    <source>
        <dbReference type="Ensembl" id="ENSNBRP00000013527.1"/>
    </source>
</evidence>
<comment type="caution">
    <text evidence="4">Lacks conserved residue(s) required for the propagation of feature annotation.</text>
</comment>
<dbReference type="Proteomes" id="UP000261580">
    <property type="component" value="Unassembled WGS sequence"/>
</dbReference>
<dbReference type="SUPFAM" id="SSF50494">
    <property type="entry name" value="Trypsin-like serine proteases"/>
    <property type="match status" value="1"/>
</dbReference>
<evidence type="ECO:0000256" key="3">
    <source>
        <dbReference type="ARBA" id="ARBA00023157"/>
    </source>
</evidence>
<evidence type="ECO:0000256" key="2">
    <source>
        <dbReference type="ARBA" id="ARBA00022729"/>
    </source>
</evidence>
<dbReference type="Gene3D" id="2.60.120.290">
    <property type="entry name" value="Spermadhesin, CUB domain"/>
    <property type="match status" value="5"/>
</dbReference>
<protein>
    <submittedName>
        <fullName evidence="9">Zgc:154142</fullName>
    </submittedName>
</protein>
<organism evidence="9 10">
    <name type="scientific">Neolamprologus brichardi</name>
    <name type="common">Fairy cichlid</name>
    <name type="synonym">Lamprologus brichardi</name>
    <dbReference type="NCBI Taxonomy" id="32507"/>
    <lineage>
        <taxon>Eukaryota</taxon>
        <taxon>Metazoa</taxon>
        <taxon>Chordata</taxon>
        <taxon>Craniata</taxon>
        <taxon>Vertebrata</taxon>
        <taxon>Euteleostomi</taxon>
        <taxon>Actinopterygii</taxon>
        <taxon>Neopterygii</taxon>
        <taxon>Teleostei</taxon>
        <taxon>Neoteleostei</taxon>
        <taxon>Acanthomorphata</taxon>
        <taxon>Ovalentaria</taxon>
        <taxon>Cichlomorphae</taxon>
        <taxon>Cichliformes</taxon>
        <taxon>Cichlidae</taxon>
        <taxon>African cichlids</taxon>
        <taxon>Pseudocrenilabrinae</taxon>
        <taxon>Lamprologini</taxon>
        <taxon>Neolamprologus</taxon>
    </lineage>
</organism>
<sequence length="905" mass="99504">IHSRGMSTLEIGLIFIFVAMTGACIGLVVIYFVDKADSETEGCGAPQELSGESGTFTSSNYPSSYDSGQSCAWHITVDPEKVIHLWFEEFALEDTQLCTADFITLQDSVGIIGKYCGYNKPNPVVSLTNQLTVYFDTNDRKTDRGFKAHYKAVAPQLASGKTIRNYFIEEIRVLPSAGFATGPGGPVILDGRKGVLQSSGFPNPYPAHLNNSWEISVSKGFMVKLQITDLAITGQTGMCKEDKLIISDKYSTLGTHCGYILPPVVVSASDTISVTFQSDSRLTDRGFSAKWEAVYPEDITGTEPKDALTSTCYDNIMVYDINGLTSALIQSQFCGTTLPDPIQTNGNRLLIRFHTDLLTEAKGFRAYWTTNPSLPAPTEPPVQPNPWDNIIIDWPSTCGKPAIPPAVVSRIVNGEPATPHSWPWQVSMQVRISIQPEPTFSHTCGGTLIHKNWVLTAAHCFIRYADELERWRMCLGKHNLTYTEPSERCFGISGIYRHEGFKYPTVPSVEFDIALVRLDGEVTPTDEISFACLPSEEEALPEGKKCYATGWGDETGDSINPKAAEALNQVALPVVPYDTCNRMDYWWFQVKTSMICCGYTLPDELKSVCQGDSGGPLVCQDKIGDPWEVHGITSFGPIGCIMNKKPSVFTRSSAYIPWITNVIRRDLYNEHTSGCGGPKELTGTGGTLSSMGYPGTYSNTAQCQWNIQVPEGKLVHLHFHSFSLEESDLCLNDKVRLSDKTGSLGTHCSHVPPADMVSDGNTLHISFSSNDKVVDSDCEGKFPCGGTFSSDQGEITSPNWPNDYQAQTVCTWHINVPSSRSIHVAFTHFELQAVNLLGNCVDYVEVINGETMASLVVIRFLSNGASQEKGFRGYWTTDTSIFPTLPPLPSNPWDNITISECRHTL</sequence>
<feature type="domain" description="Peptidase S1" evidence="8">
    <location>
        <begin position="411"/>
        <end position="664"/>
    </location>
</feature>
<keyword evidence="5" id="KW-0645">Protease</keyword>
<dbReference type="PROSITE" id="PS01180">
    <property type="entry name" value="CUB"/>
    <property type="match status" value="5"/>
</dbReference>